<keyword evidence="2" id="KW-1185">Reference proteome</keyword>
<feature type="non-terminal residue" evidence="1">
    <location>
        <position position="1"/>
    </location>
</feature>
<reference evidence="1" key="1">
    <citation type="journal article" date="2023" name="IScience">
        <title>Live-bearing cockroach genome reveals convergent evolutionary mechanisms linked to viviparity in insects and beyond.</title>
        <authorList>
            <person name="Fouks B."/>
            <person name="Harrison M.C."/>
            <person name="Mikhailova A.A."/>
            <person name="Marchal E."/>
            <person name="English S."/>
            <person name="Carruthers M."/>
            <person name="Jennings E.C."/>
            <person name="Chiamaka E.L."/>
            <person name="Frigard R.A."/>
            <person name="Pippel M."/>
            <person name="Attardo G.M."/>
            <person name="Benoit J.B."/>
            <person name="Bornberg-Bauer E."/>
            <person name="Tobe S.S."/>
        </authorList>
    </citation>
    <scope>NUCLEOTIDE SEQUENCE</scope>
    <source>
        <strain evidence="1">Stay&amp;Tobe</strain>
    </source>
</reference>
<proteinExistence type="predicted"/>
<comment type="caution">
    <text evidence="1">The sequence shown here is derived from an EMBL/GenBank/DDBJ whole genome shotgun (WGS) entry which is preliminary data.</text>
</comment>
<feature type="non-terminal residue" evidence="1">
    <location>
        <position position="70"/>
    </location>
</feature>
<evidence type="ECO:0000313" key="1">
    <source>
        <dbReference type="EMBL" id="KAJ9598697.1"/>
    </source>
</evidence>
<name>A0AAD8AI95_DIPPU</name>
<evidence type="ECO:0000313" key="2">
    <source>
        <dbReference type="Proteomes" id="UP001233999"/>
    </source>
</evidence>
<dbReference type="EMBL" id="JASPKZ010001195">
    <property type="protein sequence ID" value="KAJ9598697.1"/>
    <property type="molecule type" value="Genomic_DNA"/>
</dbReference>
<gene>
    <name evidence="1" type="ORF">L9F63_010607</name>
</gene>
<reference evidence="1" key="2">
    <citation type="submission" date="2023-05" db="EMBL/GenBank/DDBJ databases">
        <authorList>
            <person name="Fouks B."/>
        </authorList>
    </citation>
    <scope>NUCLEOTIDE SEQUENCE</scope>
    <source>
        <strain evidence="1">Stay&amp;Tobe</strain>
        <tissue evidence="1">Testes</tissue>
    </source>
</reference>
<dbReference type="Proteomes" id="UP001233999">
    <property type="component" value="Unassembled WGS sequence"/>
</dbReference>
<dbReference type="AlphaFoldDB" id="A0AAD8AI95"/>
<protein>
    <submittedName>
        <fullName evidence="1">Uncharacterized protein</fullName>
    </submittedName>
</protein>
<sequence length="70" mass="7927">NFEQGNWLVLSHVKQGVSARSQFKDPLNGRKVEDHFVKFIDAYESIPTVNPDQDPNIEECITGDVLGKRV</sequence>
<accession>A0AAD8AI95</accession>
<organism evidence="1 2">
    <name type="scientific">Diploptera punctata</name>
    <name type="common">Pacific beetle cockroach</name>
    <dbReference type="NCBI Taxonomy" id="6984"/>
    <lineage>
        <taxon>Eukaryota</taxon>
        <taxon>Metazoa</taxon>
        <taxon>Ecdysozoa</taxon>
        <taxon>Arthropoda</taxon>
        <taxon>Hexapoda</taxon>
        <taxon>Insecta</taxon>
        <taxon>Pterygota</taxon>
        <taxon>Neoptera</taxon>
        <taxon>Polyneoptera</taxon>
        <taxon>Dictyoptera</taxon>
        <taxon>Blattodea</taxon>
        <taxon>Blaberoidea</taxon>
        <taxon>Blaberidae</taxon>
        <taxon>Diplopterinae</taxon>
        <taxon>Diploptera</taxon>
    </lineage>
</organism>